<comment type="similarity">
    <text evidence="1 3">Belongs to the short-chain dehydrogenases/reductases (SDR) family.</text>
</comment>
<dbReference type="InterPro" id="IPR036291">
    <property type="entry name" value="NAD(P)-bd_dom_sf"/>
</dbReference>
<dbReference type="AlphaFoldDB" id="A0A6B0GGG0"/>
<protein>
    <submittedName>
        <fullName evidence="4">SDR family NAD(P)-dependent oxidoreductase</fullName>
    </submittedName>
</protein>
<dbReference type="PRINTS" id="PR00080">
    <property type="entry name" value="SDRFAMILY"/>
</dbReference>
<dbReference type="PANTHER" id="PTHR44169:SF6">
    <property type="entry name" value="NADPH-DEPENDENT 1-ACYLDIHYDROXYACETONE PHOSPHATE REDUCTASE"/>
    <property type="match status" value="1"/>
</dbReference>
<proteinExistence type="inferred from homology"/>
<dbReference type="CDD" id="cd05374">
    <property type="entry name" value="17beta-HSD-like_SDR_c"/>
    <property type="match status" value="1"/>
</dbReference>
<dbReference type="PRINTS" id="PR00081">
    <property type="entry name" value="GDHRDH"/>
</dbReference>
<sequence>MTRTVLVTGCSSGVGRATALAFADDGWTVYATAREAADLDTLHDAGCETDSLDVTDDDAVARVVARIDDETGQIDCLVNCAGYAQFGALEDIPVEQSRAQYDVNVHGPHRLIRAVLPHMRERGSGRIVTVSGTTGLVAAPGGGVHCASKAALEAMHDALRVEVADEGIAVVVVEPEAVETGFDDRYTAEFENLDRSGAYDWLYRMYDDNLAVWGGGSASSSPEEVAAVILDAASVDDPKSRYYVGTAAYVSAAIGHLPDRVRDGLFGLGKRLLPVAAKAKSWRE</sequence>
<evidence type="ECO:0000313" key="5">
    <source>
        <dbReference type="Proteomes" id="UP000451471"/>
    </source>
</evidence>
<evidence type="ECO:0000256" key="3">
    <source>
        <dbReference type="RuleBase" id="RU000363"/>
    </source>
</evidence>
<evidence type="ECO:0000313" key="4">
    <source>
        <dbReference type="EMBL" id="MWG33600.1"/>
    </source>
</evidence>
<evidence type="ECO:0000256" key="2">
    <source>
        <dbReference type="ARBA" id="ARBA00023002"/>
    </source>
</evidence>
<dbReference type="Gene3D" id="3.40.50.720">
    <property type="entry name" value="NAD(P)-binding Rossmann-like Domain"/>
    <property type="match status" value="1"/>
</dbReference>
<organism evidence="4 5">
    <name type="scientific">Halomarina oriensis</name>
    <dbReference type="NCBI Taxonomy" id="671145"/>
    <lineage>
        <taxon>Archaea</taxon>
        <taxon>Methanobacteriati</taxon>
        <taxon>Methanobacteriota</taxon>
        <taxon>Stenosarchaea group</taxon>
        <taxon>Halobacteria</taxon>
        <taxon>Halobacteriales</taxon>
        <taxon>Natronomonadaceae</taxon>
        <taxon>Halomarina</taxon>
    </lineage>
</organism>
<dbReference type="SUPFAM" id="SSF51735">
    <property type="entry name" value="NAD(P)-binding Rossmann-fold domains"/>
    <property type="match status" value="1"/>
</dbReference>
<reference evidence="4 5" key="1">
    <citation type="submission" date="2019-12" db="EMBL/GenBank/DDBJ databases">
        <title>Halocatena pleomorpha gen. nov. sp. nov., an extremely halophilic archaeon of family Halobacteriaceae isolated from saltpan soil.</title>
        <authorList>
            <person name="Pal Y."/>
            <person name="Verma A."/>
            <person name="Krishnamurthi S."/>
            <person name="Kumar P."/>
        </authorList>
    </citation>
    <scope>NUCLEOTIDE SEQUENCE [LARGE SCALE GENOMIC DNA]</scope>
    <source>
        <strain evidence="4 5">JCM 16495</strain>
    </source>
</reference>
<evidence type="ECO:0000256" key="1">
    <source>
        <dbReference type="ARBA" id="ARBA00006484"/>
    </source>
</evidence>
<dbReference type="InterPro" id="IPR002347">
    <property type="entry name" value="SDR_fam"/>
</dbReference>
<dbReference type="PANTHER" id="PTHR44169">
    <property type="entry name" value="NADPH-DEPENDENT 1-ACYLDIHYDROXYACETONE PHOSPHATE REDUCTASE"/>
    <property type="match status" value="1"/>
</dbReference>
<dbReference type="EMBL" id="WSZK01000008">
    <property type="protein sequence ID" value="MWG33600.1"/>
    <property type="molecule type" value="Genomic_DNA"/>
</dbReference>
<dbReference type="GO" id="GO:0016491">
    <property type="term" value="F:oxidoreductase activity"/>
    <property type="evidence" value="ECO:0007669"/>
    <property type="project" value="UniProtKB-KW"/>
</dbReference>
<keyword evidence="5" id="KW-1185">Reference proteome</keyword>
<dbReference type="Proteomes" id="UP000451471">
    <property type="component" value="Unassembled WGS sequence"/>
</dbReference>
<dbReference type="OrthoDB" id="10157at2157"/>
<gene>
    <name evidence="4" type="ORF">GQS65_03680</name>
</gene>
<keyword evidence="2" id="KW-0560">Oxidoreductase</keyword>
<accession>A0A6B0GGG0</accession>
<dbReference type="RefSeq" id="WP_158203323.1">
    <property type="nucleotide sequence ID" value="NZ_WSZK01000008.1"/>
</dbReference>
<comment type="caution">
    <text evidence="4">The sequence shown here is derived from an EMBL/GenBank/DDBJ whole genome shotgun (WGS) entry which is preliminary data.</text>
</comment>
<dbReference type="Pfam" id="PF00106">
    <property type="entry name" value="adh_short"/>
    <property type="match status" value="1"/>
</dbReference>
<name>A0A6B0GGG0_9EURY</name>